<dbReference type="PATRIC" id="fig|457404.5.peg.1220"/>
<sequence length="198" mass="22829">MVSLHLIEKAKAGSEEAIQEIFKSFQGIMLLKTKKYFFYGGDKDDVLQEAMIGLLKAINGYEADRQASFKTFAILCIKRQLITAIKSSNSGKYKILNMAVNNNENSYDYNAAPAYSSKSFNFYNPEEIYLSKEKFRALKKYLKTNLSKMENEIFDYMLIEMTYMEIADKTGRDPKSVDNAIQRIKKKLKTFTNEYDAV</sequence>
<dbReference type="GO" id="GO:0006352">
    <property type="term" value="P:DNA-templated transcription initiation"/>
    <property type="evidence" value="ECO:0007669"/>
    <property type="project" value="InterPro"/>
</dbReference>
<dbReference type="PIRSF" id="PIRSF002939">
    <property type="entry name" value="RNA_polymerase_sigma-H_factor"/>
    <property type="match status" value="1"/>
</dbReference>
<keyword evidence="6" id="KW-0804">Transcription</keyword>
<evidence type="ECO:0000256" key="5">
    <source>
        <dbReference type="ARBA" id="ARBA00023125"/>
    </source>
</evidence>
<dbReference type="Gene3D" id="1.20.120.1810">
    <property type="match status" value="1"/>
</dbReference>
<reference evidence="9 10" key="1">
    <citation type="submission" date="2012-07" db="EMBL/GenBank/DDBJ databases">
        <title>The Genome Sequence of Fusobacterium ulcerans 12_1B.</title>
        <authorList>
            <consortium name="The Broad Institute Genome Sequencing Platform"/>
            <person name="Earl A."/>
            <person name="Ward D."/>
            <person name="Feldgarden M."/>
            <person name="Gevers D."/>
            <person name="Strauss J."/>
            <person name="Ambrose C.E."/>
            <person name="Allen-Vercoe E."/>
            <person name="Walker B."/>
            <person name="Young S.K."/>
            <person name="Zeng Q."/>
            <person name="Gargeya S."/>
            <person name="Fitzgerald M."/>
            <person name="Haas B."/>
            <person name="Abouelleil A."/>
            <person name="Alvarado L."/>
            <person name="Arachchi H.M."/>
            <person name="Berlin A.M."/>
            <person name="Chapman S.B."/>
            <person name="Goldberg J."/>
            <person name="Griggs A."/>
            <person name="Gujja S."/>
            <person name="Hansen M."/>
            <person name="Howarth C."/>
            <person name="Imamovic A."/>
            <person name="Larimer J."/>
            <person name="McCowen C."/>
            <person name="Montmayeur A."/>
            <person name="Murphy C."/>
            <person name="Neiman D."/>
            <person name="Pearson M."/>
            <person name="Priest M."/>
            <person name="Roberts A."/>
            <person name="Saif S."/>
            <person name="Shea T."/>
            <person name="Sisk P."/>
            <person name="Sykes S."/>
            <person name="Wortman J."/>
            <person name="Nusbaum C."/>
            <person name="Birren B."/>
        </authorList>
    </citation>
    <scope>NUCLEOTIDE SEQUENCE [LARGE SCALE GENOMIC DNA]</scope>
    <source>
        <strain evidence="9 10">12_1B</strain>
    </source>
</reference>
<keyword evidence="4" id="KW-0731">Sigma factor</keyword>
<evidence type="ECO:0000256" key="3">
    <source>
        <dbReference type="ARBA" id="ARBA00023015"/>
    </source>
</evidence>
<dbReference type="HOGENOM" id="CLU_090333_0_1_0"/>
<dbReference type="PANTHER" id="PTHR30385">
    <property type="entry name" value="SIGMA FACTOR F FLAGELLAR"/>
    <property type="match status" value="1"/>
</dbReference>
<dbReference type="AlphaFoldDB" id="H1PNL3"/>
<feature type="domain" description="RNA polymerase sigma-70 region 2" evidence="8">
    <location>
        <begin position="34"/>
        <end position="88"/>
    </location>
</feature>
<dbReference type="GO" id="GO:0016987">
    <property type="term" value="F:sigma factor activity"/>
    <property type="evidence" value="ECO:0007669"/>
    <property type="project" value="UniProtKB-KW"/>
</dbReference>
<proteinExistence type="inferred from homology"/>
<gene>
    <name evidence="9" type="ORF">HMPREF0402_00006</name>
</gene>
<dbReference type="SUPFAM" id="SSF88946">
    <property type="entry name" value="Sigma2 domain of RNA polymerase sigma factors"/>
    <property type="match status" value="1"/>
</dbReference>
<dbReference type="Gene3D" id="1.10.10.10">
    <property type="entry name" value="Winged helix-like DNA-binding domain superfamily/Winged helix DNA-binding domain"/>
    <property type="match status" value="1"/>
</dbReference>
<organism evidence="9 10">
    <name type="scientific">Fusobacterium ulcerans 12-1B</name>
    <dbReference type="NCBI Taxonomy" id="457404"/>
    <lineage>
        <taxon>Bacteria</taxon>
        <taxon>Fusobacteriati</taxon>
        <taxon>Fusobacteriota</taxon>
        <taxon>Fusobacteriia</taxon>
        <taxon>Fusobacteriales</taxon>
        <taxon>Fusobacteriaceae</taxon>
        <taxon>Fusobacterium</taxon>
    </lineage>
</organism>
<evidence type="ECO:0000259" key="8">
    <source>
        <dbReference type="Pfam" id="PF04542"/>
    </source>
</evidence>
<dbReference type="NCBIfam" id="TIGR02937">
    <property type="entry name" value="sigma70-ECF"/>
    <property type="match status" value="1"/>
</dbReference>
<dbReference type="Proteomes" id="UP000003233">
    <property type="component" value="Unassembled WGS sequence"/>
</dbReference>
<name>H1PNL3_9FUSO</name>
<evidence type="ECO:0000256" key="1">
    <source>
        <dbReference type="ARBA" id="ARBA00007788"/>
    </source>
</evidence>
<evidence type="ECO:0000313" key="10">
    <source>
        <dbReference type="Proteomes" id="UP000003233"/>
    </source>
</evidence>
<accession>H1PNL3</accession>
<evidence type="ECO:0000256" key="2">
    <source>
        <dbReference type="ARBA" id="ARBA00021245"/>
    </source>
</evidence>
<evidence type="ECO:0000256" key="6">
    <source>
        <dbReference type="ARBA" id="ARBA00023163"/>
    </source>
</evidence>
<dbReference type="PANTHER" id="PTHR30385:SF1">
    <property type="entry name" value="RNA POLYMERASE SIGMA-H FACTOR"/>
    <property type="match status" value="1"/>
</dbReference>
<dbReference type="InterPro" id="IPR014284">
    <property type="entry name" value="RNA_pol_sigma-70_dom"/>
</dbReference>
<evidence type="ECO:0000313" key="9">
    <source>
        <dbReference type="EMBL" id="EHO85082.1"/>
    </source>
</evidence>
<dbReference type="BioCyc" id="FSP457404-HMP:GTSQ-6-MONOMER"/>
<dbReference type="EMBL" id="AGWJ02000007">
    <property type="protein sequence ID" value="EHO85082.1"/>
    <property type="molecule type" value="Genomic_DNA"/>
</dbReference>
<dbReference type="InterPro" id="IPR016371">
    <property type="entry name" value="RNA_pol_sigma-H_factor"/>
</dbReference>
<evidence type="ECO:0000256" key="7">
    <source>
        <dbReference type="ARBA" id="ARBA00024701"/>
    </source>
</evidence>
<comment type="similarity">
    <text evidence="1">Belongs to the sigma-70 factor family.</text>
</comment>
<dbReference type="InterPro" id="IPR013325">
    <property type="entry name" value="RNA_pol_sigma_r2"/>
</dbReference>
<dbReference type="InterPro" id="IPR007627">
    <property type="entry name" value="RNA_pol_sigma70_r2"/>
</dbReference>
<keyword evidence="5" id="KW-0238">DNA-binding</keyword>
<dbReference type="RefSeq" id="WP_008695266.1">
    <property type="nucleotide sequence ID" value="NZ_KE161007.1"/>
</dbReference>
<dbReference type="InterPro" id="IPR016032">
    <property type="entry name" value="Sig_transdc_resp-reg_C-effctor"/>
</dbReference>
<protein>
    <recommendedName>
        <fullName evidence="2">RNA polymerase sigma factor SigS</fullName>
    </recommendedName>
</protein>
<dbReference type="GO" id="GO:0003677">
    <property type="term" value="F:DNA binding"/>
    <property type="evidence" value="ECO:0007669"/>
    <property type="project" value="UniProtKB-KW"/>
</dbReference>
<comment type="caution">
    <text evidence="9">The sequence shown here is derived from an EMBL/GenBank/DDBJ whole genome shotgun (WGS) entry which is preliminary data.</text>
</comment>
<dbReference type="Pfam" id="PF04542">
    <property type="entry name" value="Sigma70_r2"/>
    <property type="match status" value="1"/>
</dbReference>
<dbReference type="SUPFAM" id="SSF46894">
    <property type="entry name" value="C-terminal effector domain of the bipartite response regulators"/>
    <property type="match status" value="1"/>
</dbReference>
<comment type="function">
    <text evidence="7">Sigma factors are initiation factors that promote the attachment of RNA polymerase to specific initiation sites and are then released. Sigma-S contributes to the protection against external stress, thus playing a role in cellular fitness and survival.</text>
</comment>
<evidence type="ECO:0000256" key="4">
    <source>
        <dbReference type="ARBA" id="ARBA00023082"/>
    </source>
</evidence>
<dbReference type="InterPro" id="IPR036388">
    <property type="entry name" value="WH-like_DNA-bd_sf"/>
</dbReference>
<keyword evidence="3" id="KW-0805">Transcription regulation</keyword>
<keyword evidence="10" id="KW-1185">Reference proteome</keyword>